<dbReference type="Gene3D" id="3.40.50.300">
    <property type="entry name" value="P-loop containing nucleotide triphosphate hydrolases"/>
    <property type="match status" value="1"/>
</dbReference>
<comment type="caution">
    <text evidence="2">The sequence shown here is derived from an EMBL/GenBank/DDBJ whole genome shotgun (WGS) entry which is preliminary data.</text>
</comment>
<evidence type="ECO:0000313" key="2">
    <source>
        <dbReference type="EMBL" id="MBD2858393.1"/>
    </source>
</evidence>
<dbReference type="PANTHER" id="PTHR30050">
    <property type="entry name" value="CHROMOSOMAL REPLICATION INITIATOR PROTEIN DNAA"/>
    <property type="match status" value="1"/>
</dbReference>
<proteinExistence type="predicted"/>
<dbReference type="InterPro" id="IPR027417">
    <property type="entry name" value="P-loop_NTPase"/>
</dbReference>
<organism evidence="2 3">
    <name type="scientific">Spongiibacter pelagi</name>
    <dbReference type="NCBI Taxonomy" id="2760804"/>
    <lineage>
        <taxon>Bacteria</taxon>
        <taxon>Pseudomonadati</taxon>
        <taxon>Pseudomonadota</taxon>
        <taxon>Gammaproteobacteria</taxon>
        <taxon>Cellvibrionales</taxon>
        <taxon>Spongiibacteraceae</taxon>
        <taxon>Spongiibacter</taxon>
    </lineage>
</organism>
<gene>
    <name evidence="2" type="primary">hda</name>
    <name evidence="2" type="ORF">IB286_05165</name>
</gene>
<dbReference type="Gene3D" id="1.10.8.60">
    <property type="match status" value="1"/>
</dbReference>
<reference evidence="2" key="1">
    <citation type="submission" date="2020-09" db="EMBL/GenBank/DDBJ databases">
        <authorList>
            <person name="Yoon J.-W."/>
        </authorList>
    </citation>
    <scope>NUCLEOTIDE SEQUENCE</scope>
    <source>
        <strain evidence="2">KMU-158</strain>
    </source>
</reference>
<evidence type="ECO:0000259" key="1">
    <source>
        <dbReference type="Pfam" id="PF22688"/>
    </source>
</evidence>
<dbReference type="RefSeq" id="WP_190763183.1">
    <property type="nucleotide sequence ID" value="NZ_JACXLD010000002.1"/>
</dbReference>
<protein>
    <submittedName>
        <fullName evidence="2">DnaA regulatory inactivator Hda</fullName>
    </submittedName>
</protein>
<sequence>MSVARQLTLRLKLDSALSFDNFFTVEANLMAIAELRRQAAGQGEQWLYLHGPQGCSHLLQAVCNSAQAAGRMALYLPLKDVAAYSPVDVLSGLDAVDLICLDDIGAIAGKAEWEQALFNLYNLSLQTGVSILVADELPMSGLAFQLPDLISRLQSFSVLGIAPIKEEERKVALQFCAQKRGLEVSDQVADYLLSRTERDFASLLQLLDQLDGLSLQRKRKITIPLVKELLCC</sequence>
<keyword evidence="3" id="KW-1185">Reference proteome</keyword>
<dbReference type="Proteomes" id="UP000610558">
    <property type="component" value="Unassembled WGS sequence"/>
</dbReference>
<dbReference type="GO" id="GO:0032297">
    <property type="term" value="P:negative regulation of DNA-templated DNA replication initiation"/>
    <property type="evidence" value="ECO:0007669"/>
    <property type="project" value="InterPro"/>
</dbReference>
<accession>A0A927GVS4</accession>
<feature type="domain" description="Hda lid" evidence="1">
    <location>
        <begin position="167"/>
        <end position="230"/>
    </location>
</feature>
<dbReference type="GO" id="GO:0006270">
    <property type="term" value="P:DNA replication initiation"/>
    <property type="evidence" value="ECO:0007669"/>
    <property type="project" value="TreeGrafter"/>
</dbReference>
<dbReference type="InterPro" id="IPR055199">
    <property type="entry name" value="Hda_lid"/>
</dbReference>
<dbReference type="NCBIfam" id="TIGR03420">
    <property type="entry name" value="DnaA_homol_Hda"/>
    <property type="match status" value="1"/>
</dbReference>
<name>A0A927GVS4_9GAMM</name>
<dbReference type="InterPro" id="IPR017788">
    <property type="entry name" value="Hda"/>
</dbReference>
<evidence type="ECO:0000313" key="3">
    <source>
        <dbReference type="Proteomes" id="UP000610558"/>
    </source>
</evidence>
<dbReference type="AlphaFoldDB" id="A0A927GVS4"/>
<dbReference type="PANTHER" id="PTHR30050:SF5">
    <property type="entry name" value="DNAA REGULATORY INACTIVATOR HDA"/>
    <property type="match status" value="1"/>
</dbReference>
<dbReference type="SUPFAM" id="SSF52540">
    <property type="entry name" value="P-loop containing nucleoside triphosphate hydrolases"/>
    <property type="match status" value="1"/>
</dbReference>
<dbReference type="EMBL" id="JACXLD010000002">
    <property type="protein sequence ID" value="MBD2858393.1"/>
    <property type="molecule type" value="Genomic_DNA"/>
</dbReference>
<dbReference type="Pfam" id="PF22688">
    <property type="entry name" value="Hda_lid"/>
    <property type="match status" value="1"/>
</dbReference>